<dbReference type="Proteomes" id="UP000001514">
    <property type="component" value="Unassembled WGS sequence"/>
</dbReference>
<feature type="compositionally biased region" description="Basic and acidic residues" evidence="1">
    <location>
        <begin position="1"/>
        <end position="12"/>
    </location>
</feature>
<dbReference type="Gramene" id="EFJ38254">
    <property type="protein sequence ID" value="EFJ38254"/>
    <property type="gene ID" value="SELMODRAFT_402024"/>
</dbReference>
<gene>
    <name evidence="2" type="ORF">SELMODRAFT_402024</name>
</gene>
<name>D8QPC5_SELML</name>
<evidence type="ECO:0000313" key="3">
    <source>
        <dbReference type="Proteomes" id="UP000001514"/>
    </source>
</evidence>
<dbReference type="InParanoid" id="D8QPC5"/>
<keyword evidence="3" id="KW-1185">Reference proteome</keyword>
<dbReference type="KEGG" id="smo:SELMODRAFT_402024"/>
<sequence length="164" mass="16485">MASKDLPQKKEAAGMSSDAPGAANATASPSATQTAVKLPVLASSAAMAAQRSSGPSSIRMFRERSPAEASGVLVSWFAASAAAEDCATASFAVGAPANTAHVAGVARTRSPAHRPDSGVVCGALLVAQHAIPLASIVARAYWHSGSSPSSLSDASLACRRSFEY</sequence>
<dbReference type="AlphaFoldDB" id="D8QPC5"/>
<accession>D8QPC5</accession>
<feature type="region of interest" description="Disordered" evidence="1">
    <location>
        <begin position="1"/>
        <end position="31"/>
    </location>
</feature>
<dbReference type="HOGENOM" id="CLU_1621798_0_0_1"/>
<dbReference type="EMBL" id="GL377565">
    <property type="protein sequence ID" value="EFJ38254.1"/>
    <property type="molecule type" value="Genomic_DNA"/>
</dbReference>
<evidence type="ECO:0000256" key="1">
    <source>
        <dbReference type="SAM" id="MobiDB-lite"/>
    </source>
</evidence>
<evidence type="ECO:0000313" key="2">
    <source>
        <dbReference type="EMBL" id="EFJ38254.1"/>
    </source>
</evidence>
<reference evidence="2 3" key="1">
    <citation type="journal article" date="2011" name="Science">
        <title>The Selaginella genome identifies genetic changes associated with the evolution of vascular plants.</title>
        <authorList>
            <person name="Banks J.A."/>
            <person name="Nishiyama T."/>
            <person name="Hasebe M."/>
            <person name="Bowman J.L."/>
            <person name="Gribskov M."/>
            <person name="dePamphilis C."/>
            <person name="Albert V.A."/>
            <person name="Aono N."/>
            <person name="Aoyama T."/>
            <person name="Ambrose B.A."/>
            <person name="Ashton N.W."/>
            <person name="Axtell M.J."/>
            <person name="Barker E."/>
            <person name="Barker M.S."/>
            <person name="Bennetzen J.L."/>
            <person name="Bonawitz N.D."/>
            <person name="Chapple C."/>
            <person name="Cheng C."/>
            <person name="Correa L.G."/>
            <person name="Dacre M."/>
            <person name="DeBarry J."/>
            <person name="Dreyer I."/>
            <person name="Elias M."/>
            <person name="Engstrom E.M."/>
            <person name="Estelle M."/>
            <person name="Feng L."/>
            <person name="Finet C."/>
            <person name="Floyd S.K."/>
            <person name="Frommer W.B."/>
            <person name="Fujita T."/>
            <person name="Gramzow L."/>
            <person name="Gutensohn M."/>
            <person name="Harholt J."/>
            <person name="Hattori M."/>
            <person name="Heyl A."/>
            <person name="Hirai T."/>
            <person name="Hiwatashi Y."/>
            <person name="Ishikawa M."/>
            <person name="Iwata M."/>
            <person name="Karol K.G."/>
            <person name="Koehler B."/>
            <person name="Kolukisaoglu U."/>
            <person name="Kubo M."/>
            <person name="Kurata T."/>
            <person name="Lalonde S."/>
            <person name="Li K."/>
            <person name="Li Y."/>
            <person name="Litt A."/>
            <person name="Lyons E."/>
            <person name="Manning G."/>
            <person name="Maruyama T."/>
            <person name="Michael T.P."/>
            <person name="Mikami K."/>
            <person name="Miyazaki S."/>
            <person name="Morinaga S."/>
            <person name="Murata T."/>
            <person name="Mueller-Roeber B."/>
            <person name="Nelson D.R."/>
            <person name="Obara M."/>
            <person name="Oguri Y."/>
            <person name="Olmstead R.G."/>
            <person name="Onodera N."/>
            <person name="Petersen B.L."/>
            <person name="Pils B."/>
            <person name="Prigge M."/>
            <person name="Rensing S.A."/>
            <person name="Riano-Pachon D.M."/>
            <person name="Roberts A.W."/>
            <person name="Sato Y."/>
            <person name="Scheller H.V."/>
            <person name="Schulz B."/>
            <person name="Schulz C."/>
            <person name="Shakirov E.V."/>
            <person name="Shibagaki N."/>
            <person name="Shinohara N."/>
            <person name="Shippen D.E."/>
            <person name="Soerensen I."/>
            <person name="Sotooka R."/>
            <person name="Sugimoto N."/>
            <person name="Sugita M."/>
            <person name="Sumikawa N."/>
            <person name="Tanurdzic M."/>
            <person name="Theissen G."/>
            <person name="Ulvskov P."/>
            <person name="Wakazuki S."/>
            <person name="Weng J.K."/>
            <person name="Willats W.W."/>
            <person name="Wipf D."/>
            <person name="Wolf P.G."/>
            <person name="Yang L."/>
            <person name="Zimmer A.D."/>
            <person name="Zhu Q."/>
            <person name="Mitros T."/>
            <person name="Hellsten U."/>
            <person name="Loque D."/>
            <person name="Otillar R."/>
            <person name="Salamov A."/>
            <person name="Schmutz J."/>
            <person name="Shapiro H."/>
            <person name="Lindquist E."/>
            <person name="Lucas S."/>
            <person name="Rokhsar D."/>
            <person name="Grigoriev I.V."/>
        </authorList>
    </citation>
    <scope>NUCLEOTIDE SEQUENCE [LARGE SCALE GENOMIC DNA]</scope>
</reference>
<proteinExistence type="predicted"/>
<organism evidence="3">
    <name type="scientific">Selaginella moellendorffii</name>
    <name type="common">Spikemoss</name>
    <dbReference type="NCBI Taxonomy" id="88036"/>
    <lineage>
        <taxon>Eukaryota</taxon>
        <taxon>Viridiplantae</taxon>
        <taxon>Streptophyta</taxon>
        <taxon>Embryophyta</taxon>
        <taxon>Tracheophyta</taxon>
        <taxon>Lycopodiopsida</taxon>
        <taxon>Selaginellales</taxon>
        <taxon>Selaginellaceae</taxon>
        <taxon>Selaginella</taxon>
    </lineage>
</organism>
<protein>
    <submittedName>
        <fullName evidence="2">Uncharacterized protein</fullName>
    </submittedName>
</protein>